<protein>
    <submittedName>
        <fullName evidence="8">Nitrite reductase (NADH) small subunit</fullName>
    </submittedName>
</protein>
<keyword evidence="4" id="KW-0408">Iron</keyword>
<feature type="domain" description="Rieske" evidence="7">
    <location>
        <begin position="4"/>
        <end position="99"/>
    </location>
</feature>
<dbReference type="GO" id="GO:0016705">
    <property type="term" value="F:oxidoreductase activity, acting on paired donors, with incorporation or reduction of molecular oxygen"/>
    <property type="evidence" value="ECO:0007669"/>
    <property type="project" value="UniProtKB-ARBA"/>
</dbReference>
<dbReference type="InterPro" id="IPR012748">
    <property type="entry name" value="Rieske-like_NirD"/>
</dbReference>
<reference evidence="8 9" key="1">
    <citation type="submission" date="2016-10" db="EMBL/GenBank/DDBJ databases">
        <authorList>
            <person name="de Groot N.N."/>
        </authorList>
    </citation>
    <scope>NUCLEOTIDE SEQUENCE [LARGE SCALE GENOMIC DNA]</scope>
    <source>
        <strain evidence="8 9">DSM 45610</strain>
    </source>
</reference>
<keyword evidence="1" id="KW-0001">2Fe-2S</keyword>
<dbReference type="NCBIfam" id="TIGR02378">
    <property type="entry name" value="nirD_assim_sml"/>
    <property type="match status" value="1"/>
</dbReference>
<dbReference type="EMBL" id="FNNQ01000002">
    <property type="protein sequence ID" value="SDW25003.1"/>
    <property type="molecule type" value="Genomic_DNA"/>
</dbReference>
<dbReference type="InterPro" id="IPR017941">
    <property type="entry name" value="Rieske_2Fe-2S"/>
</dbReference>
<dbReference type="GO" id="GO:0004497">
    <property type="term" value="F:monooxygenase activity"/>
    <property type="evidence" value="ECO:0007669"/>
    <property type="project" value="UniProtKB-ARBA"/>
</dbReference>
<dbReference type="AlphaFoldDB" id="A0A1H2S006"/>
<evidence type="ECO:0000256" key="1">
    <source>
        <dbReference type="ARBA" id="ARBA00022714"/>
    </source>
</evidence>
<dbReference type="RefSeq" id="WP_091735625.1">
    <property type="nucleotide sequence ID" value="NZ_FNNQ01000002.1"/>
</dbReference>
<dbReference type="SUPFAM" id="SSF50022">
    <property type="entry name" value="ISP domain"/>
    <property type="match status" value="1"/>
</dbReference>
<dbReference type="Proteomes" id="UP000198534">
    <property type="component" value="Unassembled WGS sequence"/>
</dbReference>
<dbReference type="OrthoDB" id="593800at2"/>
<evidence type="ECO:0000256" key="5">
    <source>
        <dbReference type="ARBA" id="ARBA00023014"/>
    </source>
</evidence>
<evidence type="ECO:0000313" key="8">
    <source>
        <dbReference type="EMBL" id="SDW25003.1"/>
    </source>
</evidence>
<dbReference type="STRING" id="1048340.SAMN05444487_10260"/>
<dbReference type="CDD" id="cd03530">
    <property type="entry name" value="Rieske_NirD_small_Bacillus"/>
    <property type="match status" value="1"/>
</dbReference>
<dbReference type="GO" id="GO:0008942">
    <property type="term" value="F:nitrite reductase [NAD(P)H] activity"/>
    <property type="evidence" value="ECO:0007669"/>
    <property type="project" value="InterPro"/>
</dbReference>
<keyword evidence="2" id="KW-0479">Metal-binding</keyword>
<keyword evidence="3" id="KW-0560">Oxidoreductase</keyword>
<keyword evidence="9" id="KW-1185">Reference proteome</keyword>
<dbReference type="PANTHER" id="PTHR21496">
    <property type="entry name" value="FERREDOXIN-RELATED"/>
    <property type="match status" value="1"/>
</dbReference>
<dbReference type="PANTHER" id="PTHR21496:SF23">
    <property type="entry name" value="3-PHENYLPROPIONATE_CINNAMIC ACID DIOXYGENASE FERREDOXIN SUBUNIT"/>
    <property type="match status" value="1"/>
</dbReference>
<evidence type="ECO:0000259" key="7">
    <source>
        <dbReference type="PROSITE" id="PS51296"/>
    </source>
</evidence>
<evidence type="ECO:0000256" key="6">
    <source>
        <dbReference type="ARBA" id="ARBA00023063"/>
    </source>
</evidence>
<evidence type="ECO:0000256" key="2">
    <source>
        <dbReference type="ARBA" id="ARBA00022723"/>
    </source>
</evidence>
<evidence type="ECO:0000313" key="9">
    <source>
        <dbReference type="Proteomes" id="UP000198534"/>
    </source>
</evidence>
<accession>A0A1H2S006</accession>
<keyword evidence="5" id="KW-0411">Iron-sulfur</keyword>
<organism evidence="8 9">
    <name type="scientific">Marininema mesophilum</name>
    <dbReference type="NCBI Taxonomy" id="1048340"/>
    <lineage>
        <taxon>Bacteria</taxon>
        <taxon>Bacillati</taxon>
        <taxon>Bacillota</taxon>
        <taxon>Bacilli</taxon>
        <taxon>Bacillales</taxon>
        <taxon>Thermoactinomycetaceae</taxon>
        <taxon>Marininema</taxon>
    </lineage>
</organism>
<dbReference type="GO" id="GO:0051537">
    <property type="term" value="F:2 iron, 2 sulfur cluster binding"/>
    <property type="evidence" value="ECO:0007669"/>
    <property type="project" value="UniProtKB-KW"/>
</dbReference>
<dbReference type="Pfam" id="PF00355">
    <property type="entry name" value="Rieske"/>
    <property type="match status" value="1"/>
</dbReference>
<dbReference type="Gene3D" id="2.102.10.10">
    <property type="entry name" value="Rieske [2Fe-2S] iron-sulphur domain"/>
    <property type="match status" value="1"/>
</dbReference>
<name>A0A1H2S006_9BACL</name>
<evidence type="ECO:0000256" key="4">
    <source>
        <dbReference type="ARBA" id="ARBA00023004"/>
    </source>
</evidence>
<dbReference type="PROSITE" id="PS51296">
    <property type="entry name" value="RIESKE"/>
    <property type="match status" value="1"/>
</dbReference>
<sequence length="109" mass="12129">MEAITIGKIADFPKQMGRVVHVAGMELAVFRLSTDQFRILENRCPHRGGPLAEGIVSGKYVFCPLHEWKISTLDGNVQEPDEGCVQVFQAKVEGENVQIMLDKTTPMTQ</sequence>
<dbReference type="GO" id="GO:0046872">
    <property type="term" value="F:metal ion binding"/>
    <property type="evidence" value="ECO:0007669"/>
    <property type="project" value="UniProtKB-KW"/>
</dbReference>
<dbReference type="GO" id="GO:0042128">
    <property type="term" value="P:nitrate assimilation"/>
    <property type="evidence" value="ECO:0007669"/>
    <property type="project" value="UniProtKB-KW"/>
</dbReference>
<proteinExistence type="predicted"/>
<evidence type="ECO:0000256" key="3">
    <source>
        <dbReference type="ARBA" id="ARBA00023002"/>
    </source>
</evidence>
<dbReference type="InterPro" id="IPR036922">
    <property type="entry name" value="Rieske_2Fe-2S_sf"/>
</dbReference>
<keyword evidence="6" id="KW-0534">Nitrate assimilation</keyword>
<gene>
    <name evidence="8" type="ORF">SAMN05444487_10260</name>
</gene>